<dbReference type="EMBL" id="BROD01000001">
    <property type="protein sequence ID" value="GKX67561.1"/>
    <property type="molecule type" value="Genomic_DNA"/>
</dbReference>
<reference evidence="1" key="1">
    <citation type="journal article" date="2025" name="Int. J. Syst. Evol. Microbiol.">
        <title>Inconstantimicrobium mannanitabidum sp. nov., a novel member of the family Clostridiaceae isolated from anoxic soil under the treatment of reductive soil disinfestation.</title>
        <authorList>
            <person name="Ueki A."/>
            <person name="Tonouchi A."/>
            <person name="Honma S."/>
            <person name="Kaku N."/>
            <person name="Ueki K."/>
        </authorList>
    </citation>
    <scope>NUCLEOTIDE SEQUENCE</scope>
    <source>
        <strain evidence="1">TW13</strain>
    </source>
</reference>
<name>A0ACB5RFA2_9CLOT</name>
<dbReference type="Proteomes" id="UP001058074">
    <property type="component" value="Unassembled WGS sequence"/>
</dbReference>
<evidence type="ECO:0000313" key="2">
    <source>
        <dbReference type="Proteomes" id="UP001058074"/>
    </source>
</evidence>
<gene>
    <name evidence="1" type="ORF">rsdtw13_28190</name>
</gene>
<keyword evidence="2" id="KW-1185">Reference proteome</keyword>
<sequence length="98" mass="11253">MNYKDNVNLDDSENSKFGEEFKASNIENNETISMKDTELYEEEANYGRKQKVSSQPLGVMDSIVQELTSVRLQQAIILSEIVGKPRSKTRRARRKGRL</sequence>
<comment type="caution">
    <text evidence="1">The sequence shown here is derived from an EMBL/GenBank/DDBJ whole genome shotgun (WGS) entry which is preliminary data.</text>
</comment>
<protein>
    <submittedName>
        <fullName evidence="1">Uncharacterized protein</fullName>
    </submittedName>
</protein>
<proteinExistence type="predicted"/>
<organism evidence="1 2">
    <name type="scientific">Inconstantimicrobium mannanitabidum</name>
    <dbReference type="NCBI Taxonomy" id="1604901"/>
    <lineage>
        <taxon>Bacteria</taxon>
        <taxon>Bacillati</taxon>
        <taxon>Bacillota</taxon>
        <taxon>Clostridia</taxon>
        <taxon>Eubacteriales</taxon>
        <taxon>Clostridiaceae</taxon>
        <taxon>Inconstantimicrobium</taxon>
    </lineage>
</organism>
<accession>A0ACB5RFA2</accession>
<evidence type="ECO:0000313" key="1">
    <source>
        <dbReference type="EMBL" id="GKX67561.1"/>
    </source>
</evidence>